<evidence type="ECO:0000259" key="4">
    <source>
        <dbReference type="Pfam" id="PF00150"/>
    </source>
</evidence>
<dbReference type="Gene3D" id="2.60.40.1180">
    <property type="entry name" value="Golgi alpha-mannosidase II"/>
    <property type="match status" value="1"/>
</dbReference>
<evidence type="ECO:0000313" key="7">
    <source>
        <dbReference type="Proteomes" id="UP001147747"/>
    </source>
</evidence>
<dbReference type="GeneID" id="81377809"/>
<sequence length="735" mass="83407">MTQLRLRIEGQSFRDPQNREVTLRGINVAGDAKYPKVPNLGSHDPEDFFNADNVSFVGRPFSLEHADAHFQRLRKWGYNAIRYIFTWEAIEHAGPGVYDEDWVDFTIQILCIAKRYQFYIFMDPHQDVWSRLSGGSGAPAWTFYAAGLNPRSFKNTEAALSHHTAESPADFPKMLWCTNYSRLACQTMFTLFWAGREFAPKAIIDNMNIQDFLQGHFIAACKHLAQRIHDAGGLEHDVVIGWESLNEPHRGLIGIHDISKVPQEQHLQLGTSPTAFQGMLLGAGRSCEVSTWRFGRLGPRKTGKKLIDPKSESTWLQSECIQYGWQRDPNWKLGTCLWAQHGVWDPTNNILLQKGYFSKIPRSHERLDYERFTNTYFLAHYRAYRDAIRSVCEGTIMFCQPPVMEVPPCIKGTPDDDPNMVHAVHFYDGLTLLRKHWSCLFNIDVIGVLRGRHALTALAVKLGEKSIRNGLRNQLAFIRDESLQNVGSHPLIFTEIGIPFDLDNKHAYATGDYRSQIKAMDANHFALEGSNANGFTLWAYVTENDHACGDQWNGEDFSIFSLDDLELPEKTTSSSTSSFYLTHSDGLITVKSTKANTYVENIVPLGYTSSDCDHSEEVITQRRGYRAAEAYLRPSPICVKGQLDSYGFDLKKCTFTMTMAAQATERHSPSEIYLPYFHFAKGNIAVMVSEGKWDIVEQEVNGLRIQCLLWWHDQGKVEIKVKGNHLSPKKLGIGC</sequence>
<accession>A0A9W9V7T1</accession>
<dbReference type="InterPro" id="IPR052066">
    <property type="entry name" value="Glycosphingolipid_Hydrolases"/>
</dbReference>
<dbReference type="GO" id="GO:0050295">
    <property type="term" value="F:steryl-beta-glucosidase activity"/>
    <property type="evidence" value="ECO:0007669"/>
    <property type="project" value="TreeGrafter"/>
</dbReference>
<evidence type="ECO:0000256" key="2">
    <source>
        <dbReference type="ARBA" id="ARBA00022801"/>
    </source>
</evidence>
<dbReference type="SUPFAM" id="SSF51445">
    <property type="entry name" value="(Trans)glycosidases"/>
    <property type="match status" value="1"/>
</dbReference>
<dbReference type="OrthoDB" id="9971853at2759"/>
<name>A0A9W9V7T1_9EURO</name>
<evidence type="ECO:0008006" key="8">
    <source>
        <dbReference type="Google" id="ProtNLM"/>
    </source>
</evidence>
<dbReference type="Proteomes" id="UP001147747">
    <property type="component" value="Unassembled WGS sequence"/>
</dbReference>
<proteinExistence type="inferred from homology"/>
<dbReference type="PROSITE" id="PS00659">
    <property type="entry name" value="GLYCOSYL_HYDROL_F5"/>
    <property type="match status" value="1"/>
</dbReference>
<reference evidence="6" key="2">
    <citation type="journal article" date="2023" name="IMA Fungus">
        <title>Comparative genomic study of the Penicillium genus elucidates a diverse pangenome and 15 lateral gene transfer events.</title>
        <authorList>
            <person name="Petersen C."/>
            <person name="Sorensen T."/>
            <person name="Nielsen M.R."/>
            <person name="Sondergaard T.E."/>
            <person name="Sorensen J.L."/>
            <person name="Fitzpatrick D.A."/>
            <person name="Frisvad J.C."/>
            <person name="Nielsen K.L."/>
        </authorList>
    </citation>
    <scope>NUCLEOTIDE SEQUENCE</scope>
    <source>
        <strain evidence="6">IBT 29677</strain>
    </source>
</reference>
<evidence type="ECO:0000313" key="6">
    <source>
        <dbReference type="EMBL" id="KAJ5369580.1"/>
    </source>
</evidence>
<keyword evidence="7" id="KW-1185">Reference proteome</keyword>
<dbReference type="Pfam" id="PF00150">
    <property type="entry name" value="Cellulase"/>
    <property type="match status" value="1"/>
</dbReference>
<dbReference type="AlphaFoldDB" id="A0A9W9V7T1"/>
<comment type="similarity">
    <text evidence="1">Belongs to the glycosyl hydrolase 5 (cellulase A) family.</text>
</comment>
<feature type="domain" description="Glycoside hydrolase family 5 C-terminal" evidence="5">
    <location>
        <begin position="633"/>
        <end position="721"/>
    </location>
</feature>
<evidence type="ECO:0000256" key="3">
    <source>
        <dbReference type="ARBA" id="ARBA00023295"/>
    </source>
</evidence>
<dbReference type="InterPro" id="IPR001547">
    <property type="entry name" value="Glyco_hydro_5"/>
</dbReference>
<evidence type="ECO:0000259" key="5">
    <source>
        <dbReference type="Pfam" id="PF18564"/>
    </source>
</evidence>
<dbReference type="PANTHER" id="PTHR31308">
    <property type="match status" value="1"/>
</dbReference>
<comment type="caution">
    <text evidence="6">The sequence shown here is derived from an EMBL/GenBank/DDBJ whole genome shotgun (WGS) entry which is preliminary data.</text>
</comment>
<dbReference type="InterPro" id="IPR013780">
    <property type="entry name" value="Glyco_hydro_b"/>
</dbReference>
<reference evidence="6" key="1">
    <citation type="submission" date="2022-12" db="EMBL/GenBank/DDBJ databases">
        <authorList>
            <person name="Petersen C."/>
        </authorList>
    </citation>
    <scope>NUCLEOTIDE SEQUENCE</scope>
    <source>
        <strain evidence="6">IBT 29677</strain>
    </source>
</reference>
<dbReference type="Pfam" id="PF18564">
    <property type="entry name" value="Glyco_hydro_5_C"/>
    <property type="match status" value="1"/>
</dbReference>
<dbReference type="Gene3D" id="3.20.20.80">
    <property type="entry name" value="Glycosidases"/>
    <property type="match status" value="2"/>
</dbReference>
<organism evidence="6 7">
    <name type="scientific">Penicillium cosmopolitanum</name>
    <dbReference type="NCBI Taxonomy" id="1131564"/>
    <lineage>
        <taxon>Eukaryota</taxon>
        <taxon>Fungi</taxon>
        <taxon>Dikarya</taxon>
        <taxon>Ascomycota</taxon>
        <taxon>Pezizomycotina</taxon>
        <taxon>Eurotiomycetes</taxon>
        <taxon>Eurotiomycetidae</taxon>
        <taxon>Eurotiales</taxon>
        <taxon>Aspergillaceae</taxon>
        <taxon>Penicillium</taxon>
    </lineage>
</organism>
<gene>
    <name evidence="6" type="ORF">N7509_014192</name>
</gene>
<dbReference type="GO" id="GO:0000272">
    <property type="term" value="P:polysaccharide catabolic process"/>
    <property type="evidence" value="ECO:0007669"/>
    <property type="project" value="InterPro"/>
</dbReference>
<dbReference type="InterPro" id="IPR017853">
    <property type="entry name" value="GH"/>
</dbReference>
<dbReference type="InterPro" id="IPR018087">
    <property type="entry name" value="Glyco_hydro_5_CS"/>
</dbReference>
<dbReference type="GO" id="GO:1904462">
    <property type="term" value="P:ergosteryl 3-beta-D-glucoside catabolic process"/>
    <property type="evidence" value="ECO:0007669"/>
    <property type="project" value="TreeGrafter"/>
</dbReference>
<dbReference type="FunFam" id="3.20.20.80:FF:000131">
    <property type="entry name" value="Glycoside hydrolase superfamily"/>
    <property type="match status" value="1"/>
</dbReference>
<dbReference type="EMBL" id="JAPZBU010000013">
    <property type="protein sequence ID" value="KAJ5369580.1"/>
    <property type="molecule type" value="Genomic_DNA"/>
</dbReference>
<keyword evidence="2" id="KW-0378">Hydrolase</keyword>
<keyword evidence="3" id="KW-0326">Glycosidase</keyword>
<evidence type="ECO:0000256" key="1">
    <source>
        <dbReference type="ARBA" id="ARBA00005641"/>
    </source>
</evidence>
<dbReference type="InterPro" id="IPR041036">
    <property type="entry name" value="GH5_C"/>
</dbReference>
<dbReference type="PANTHER" id="PTHR31308:SF5">
    <property type="entry name" value="ERGOSTERYL-BETA-GLUCOSIDASE"/>
    <property type="match status" value="1"/>
</dbReference>
<feature type="domain" description="Glycoside hydrolase family 5" evidence="4">
    <location>
        <begin position="61"/>
        <end position="129"/>
    </location>
</feature>
<protein>
    <recommendedName>
        <fullName evidence="8">Glycoside hydrolase family 5 C-terminal domain-containing protein</fullName>
    </recommendedName>
</protein>
<dbReference type="RefSeq" id="XP_056480818.1">
    <property type="nucleotide sequence ID" value="XM_056638829.1"/>
</dbReference>